<comment type="caution">
    <text evidence="1">The sequence shown here is derived from an EMBL/GenBank/DDBJ whole genome shotgun (WGS) entry which is preliminary data.</text>
</comment>
<proteinExistence type="predicted"/>
<evidence type="ECO:0000313" key="1">
    <source>
        <dbReference type="EMBL" id="MBA4500889.1"/>
    </source>
</evidence>
<sequence>MKLIDLLAEEVRASAAYNSNIQMAPSVILWTDKQRQWESALPLLQAAMPELVVLGDYAPEQKRGPAIWIKCVIEGVLPEVQLPQDRTPILYLPGVERRDLRAIADCPDMLKPLAELQYRGCWWIYNNTGRDWTVNAFLISANGGAGLDVAKDDKSQQAMLRVLTEILESEREDLANRRLEAPDFNKLVSSDPVRDLLSWMNDSKVCRERWDAPRWQALVGICETEYHFSPERDGELTAAELLCQRQGVWESVWQRYAESCHHYPNLPDLLMKVQPDLAADGASYPVINADDEQRLEQDLSQLLSLDSAQVRQQLLRLEQRHAERRTWIWSQLGQAPLAGVMEFVSQIAERTQQVFSGIDAEEMAELYRQEYWQVDDLALKALAYPLSNGQQALVQQLLALIYTPWLDEVTRNFQNLVKAKGYPGVGQVSEATAAYAPGGEVVFFVDGLRYDIAQRLEQMLVSRANIKLSSNWAALPSVTATAKAAVTPVHDKLTGRVSDRDFEPSLLDEDKDFSAYYLKKFLKEKGWVYLEEGETGDPSANAWVQSGDIDKEGHVKGLKLAARIDTLLEEVVERVDELLAVGWRKIRIVTDHGWVLTPGTMSKVDLTKHLTDTRWGRCAVIKDAVDTGYLQLGWYWNKDVSIAMAPGISSFKAGQHYDHGGLSLQECLTPIIEISSNQQVQTGPSATAALSDLRWLGLTCKVQAETGADGVVAVLRTHAADADSEICKRKPLKGGKCSLMVDDDFEGMTAVLVLLDESGNVLAKKPTLVGDE</sequence>
<protein>
    <submittedName>
        <fullName evidence="1">BREX-1 system phosphatase PglZ type B</fullName>
    </submittedName>
</protein>
<dbReference type="AlphaFoldDB" id="A0A7W1WVB2"/>
<dbReference type="EMBL" id="JACEMT010000029">
    <property type="protein sequence ID" value="MBA4500889.1"/>
    <property type="molecule type" value="Genomic_DNA"/>
</dbReference>
<dbReference type="RefSeq" id="WP_181736361.1">
    <property type="nucleotide sequence ID" value="NZ_JACEMT010000029.1"/>
</dbReference>
<dbReference type="NCBIfam" id="NF033450">
    <property type="entry name" value="BREX_PglZ_1_B"/>
    <property type="match status" value="1"/>
</dbReference>
<accession>A0A7W1WVB2</accession>
<organism evidence="1 2">
    <name type="scientific">Marinobacterium marinum</name>
    <dbReference type="NCBI Taxonomy" id="2756129"/>
    <lineage>
        <taxon>Bacteria</taxon>
        <taxon>Pseudomonadati</taxon>
        <taxon>Pseudomonadota</taxon>
        <taxon>Gammaproteobacteria</taxon>
        <taxon>Oceanospirillales</taxon>
        <taxon>Oceanospirillaceae</taxon>
        <taxon>Marinobacterium</taxon>
    </lineage>
</organism>
<name>A0A7W1WVB2_9GAMM</name>
<evidence type="ECO:0000313" key="2">
    <source>
        <dbReference type="Proteomes" id="UP000538931"/>
    </source>
</evidence>
<reference evidence="1 2" key="1">
    <citation type="submission" date="2020-07" db="EMBL/GenBank/DDBJ databases">
        <title>Bacterium isolated from marien macroalgae.</title>
        <authorList>
            <person name="Zhu K."/>
            <person name="Lu D."/>
            <person name="Du Z."/>
        </authorList>
    </citation>
    <scope>NUCLEOTIDE SEQUENCE [LARGE SCALE GENOMIC DNA]</scope>
    <source>
        <strain evidence="1 2">3-1745</strain>
    </source>
</reference>
<keyword evidence="2" id="KW-1185">Reference proteome</keyword>
<gene>
    <name evidence="1" type="primary">pglZ</name>
    <name evidence="1" type="ORF">H1S06_00695</name>
</gene>
<dbReference type="Proteomes" id="UP000538931">
    <property type="component" value="Unassembled WGS sequence"/>
</dbReference>